<dbReference type="Proteomes" id="UP000044806">
    <property type="component" value="Unassembled WGS sequence"/>
</dbReference>
<evidence type="ECO:0000313" key="2">
    <source>
        <dbReference type="Proteomes" id="UP000044806"/>
    </source>
</evidence>
<gene>
    <name evidence="1" type="ORF">ERS013165_00497</name>
</gene>
<sequence>MIRLLDAFTFSLMLSKLLIAWLNRFWNAPSSARWLSTYFKAASTIATLSCAPPTVVTSRVSTVTSCAAPIPNSPASAPPKVAAPSIRLLSVNSCNLPSSSTDALIMSV</sequence>
<accession>A0A655P2P9</accession>
<reference evidence="1 2" key="1">
    <citation type="submission" date="2015-07" db="EMBL/GenBank/DDBJ databases">
        <authorList>
            <consortium name="Pathogen Informatics"/>
        </authorList>
    </citation>
    <scope>NUCLEOTIDE SEQUENCE [LARGE SCALE GENOMIC DNA]</scope>
    <source>
        <strain evidence="1 2">A51</strain>
    </source>
</reference>
<dbReference type="EMBL" id="CWOW01000002">
    <property type="protein sequence ID" value="CRZ91752.1"/>
    <property type="molecule type" value="Genomic_DNA"/>
</dbReference>
<name>A0A655P2P9_VIBCL</name>
<proteinExistence type="predicted"/>
<dbReference type="AlphaFoldDB" id="A0A655P2P9"/>
<protein>
    <submittedName>
        <fullName evidence="1">Uncharacterized protein</fullName>
    </submittedName>
</protein>
<organism evidence="1 2">
    <name type="scientific">Vibrio cholerae</name>
    <dbReference type="NCBI Taxonomy" id="666"/>
    <lineage>
        <taxon>Bacteria</taxon>
        <taxon>Pseudomonadati</taxon>
        <taxon>Pseudomonadota</taxon>
        <taxon>Gammaproteobacteria</taxon>
        <taxon>Vibrionales</taxon>
        <taxon>Vibrionaceae</taxon>
        <taxon>Vibrio</taxon>
    </lineage>
</organism>
<evidence type="ECO:0000313" key="1">
    <source>
        <dbReference type="EMBL" id="CRZ91752.1"/>
    </source>
</evidence>